<evidence type="ECO:0000256" key="1">
    <source>
        <dbReference type="SAM" id="MobiDB-lite"/>
    </source>
</evidence>
<organism evidence="2 3">
    <name type="scientific">Diutina rugosa</name>
    <name type="common">Yeast</name>
    <name type="synonym">Candida rugosa</name>
    <dbReference type="NCBI Taxonomy" id="5481"/>
    <lineage>
        <taxon>Eukaryota</taxon>
        <taxon>Fungi</taxon>
        <taxon>Dikarya</taxon>
        <taxon>Ascomycota</taxon>
        <taxon>Saccharomycotina</taxon>
        <taxon>Pichiomycetes</taxon>
        <taxon>Debaryomycetaceae</taxon>
        <taxon>Diutina</taxon>
    </lineage>
</organism>
<reference evidence="2 3" key="1">
    <citation type="submission" date="2019-07" db="EMBL/GenBank/DDBJ databases">
        <title>Genome assembly of two rare yeast pathogens: Diutina rugosa and Trichomonascus ciferrii.</title>
        <authorList>
            <person name="Mixao V."/>
            <person name="Saus E."/>
            <person name="Hansen A."/>
            <person name="Lass-Flor C."/>
            <person name="Gabaldon T."/>
        </authorList>
    </citation>
    <scope>NUCLEOTIDE SEQUENCE [LARGE SCALE GENOMIC DNA]</scope>
    <source>
        <strain evidence="2 3">CBS 613</strain>
    </source>
</reference>
<keyword evidence="3" id="KW-1185">Reference proteome</keyword>
<proteinExistence type="predicted"/>
<dbReference type="RefSeq" id="XP_034014884.1">
    <property type="nucleotide sequence ID" value="XM_034156402.1"/>
</dbReference>
<comment type="caution">
    <text evidence="2">The sequence shown here is derived from an EMBL/GenBank/DDBJ whole genome shotgun (WGS) entry which is preliminary data.</text>
</comment>
<dbReference type="VEuPathDB" id="FungiDB:DIURU_000362"/>
<gene>
    <name evidence="2" type="ORF">DIURU_000362</name>
</gene>
<dbReference type="GeneID" id="54779015"/>
<dbReference type="AlphaFoldDB" id="A0A642V537"/>
<evidence type="ECO:0000313" key="2">
    <source>
        <dbReference type="EMBL" id="KAA8907952.1"/>
    </source>
</evidence>
<name>A0A642V537_DIURU</name>
<accession>A0A642V537</accession>
<dbReference type="Proteomes" id="UP000449547">
    <property type="component" value="Unassembled WGS sequence"/>
</dbReference>
<protein>
    <submittedName>
        <fullName evidence="2">Uncharacterized protein</fullName>
    </submittedName>
</protein>
<dbReference type="EMBL" id="SWFT01000018">
    <property type="protein sequence ID" value="KAA8907952.1"/>
    <property type="molecule type" value="Genomic_DNA"/>
</dbReference>
<evidence type="ECO:0000313" key="3">
    <source>
        <dbReference type="Proteomes" id="UP000449547"/>
    </source>
</evidence>
<feature type="region of interest" description="Disordered" evidence="1">
    <location>
        <begin position="42"/>
        <end position="62"/>
    </location>
</feature>
<sequence>MRFEMTHHAPALTPNLPQPSEVESIASTLVESEFATDAFETEIDWETETDTDTSSEAGTDYDSDVEGEVFTAFITLPSLPPVPQTMEELLVAAGRLLEMSAAASREALADPARARAFSPGTGHYVQPPPVVMPPRYEPMDQTAATAYLDQRLAALSRSVSYGEAYRKRLLGGGCWQYPQMLDDHASRQRRRDLEALRAQNMASYREVIEVVEAFKLAHPEMFSKKEPSQIKGKF</sequence>